<feature type="chain" id="PRO_5044780635" description="DUF4232 domain-containing protein" evidence="2">
    <location>
        <begin position="23"/>
        <end position="208"/>
    </location>
</feature>
<keyword evidence="2" id="KW-0732">Signal</keyword>
<feature type="region of interest" description="Disordered" evidence="1">
    <location>
        <begin position="23"/>
        <end position="73"/>
    </location>
</feature>
<proteinExistence type="predicted"/>
<organism evidence="4 5">
    <name type="scientific">Nocardia seriolae</name>
    <dbReference type="NCBI Taxonomy" id="37332"/>
    <lineage>
        <taxon>Bacteria</taxon>
        <taxon>Bacillati</taxon>
        <taxon>Actinomycetota</taxon>
        <taxon>Actinomycetes</taxon>
        <taxon>Mycobacteriales</taxon>
        <taxon>Nocardiaceae</taxon>
        <taxon>Nocardia</taxon>
    </lineage>
</organism>
<sequence length="208" mass="20251">MRFGRGTLTMIAGLSVAAGAVACTSSPSTTSPPTGAPAAASAPTSTGSGGTESPAPASPTSSKTPDQTPAIAAPCGVGQVDVTAEVMSPATGHRGVEFIFSVSASGTSCTLNGYPGVDSGAGGPLLHADRTPRGYMGGLPPGSDQPPVVILGPGHPAAAIVEGVAFDNSGNGCPTYTTLLVTPPNSTDTRTVTAAIDTCALHIHPVTE</sequence>
<dbReference type="InterPro" id="IPR025326">
    <property type="entry name" value="DUF4232"/>
</dbReference>
<name>A0ABC8AWW0_9NOCA</name>
<gene>
    <name evidence="4" type="ORF">NS506_04496</name>
</gene>
<reference evidence="4 5" key="1">
    <citation type="submission" date="2016-10" db="EMBL/GenBank/DDBJ databases">
        <title>Genome sequence of Nocardia seriolae strain EM150506, isolated from Anguila japonica.</title>
        <authorList>
            <person name="Han H.-J."/>
        </authorList>
    </citation>
    <scope>NUCLEOTIDE SEQUENCE [LARGE SCALE GENOMIC DNA]</scope>
    <source>
        <strain evidence="4 5">EM150506</strain>
    </source>
</reference>
<dbReference type="PROSITE" id="PS51257">
    <property type="entry name" value="PROKAR_LIPOPROTEIN"/>
    <property type="match status" value="1"/>
</dbReference>
<accession>A0ABC8AWW0</accession>
<dbReference type="KEGG" id="nsr:NS506_04496"/>
<protein>
    <recommendedName>
        <fullName evidence="3">DUF4232 domain-containing protein</fullName>
    </recommendedName>
</protein>
<evidence type="ECO:0000259" key="3">
    <source>
        <dbReference type="Pfam" id="PF14016"/>
    </source>
</evidence>
<feature type="compositionally biased region" description="Low complexity" evidence="1">
    <location>
        <begin position="23"/>
        <end position="65"/>
    </location>
</feature>
<dbReference type="Proteomes" id="UP000180166">
    <property type="component" value="Chromosome"/>
</dbReference>
<dbReference type="Pfam" id="PF14016">
    <property type="entry name" value="DUF4232"/>
    <property type="match status" value="1"/>
</dbReference>
<evidence type="ECO:0000256" key="2">
    <source>
        <dbReference type="SAM" id="SignalP"/>
    </source>
</evidence>
<evidence type="ECO:0000256" key="1">
    <source>
        <dbReference type="SAM" id="MobiDB-lite"/>
    </source>
</evidence>
<feature type="signal peptide" evidence="2">
    <location>
        <begin position="1"/>
        <end position="22"/>
    </location>
</feature>
<evidence type="ECO:0000313" key="5">
    <source>
        <dbReference type="Proteomes" id="UP000180166"/>
    </source>
</evidence>
<dbReference type="AlphaFoldDB" id="A0ABC8AWW0"/>
<feature type="domain" description="DUF4232" evidence="3">
    <location>
        <begin position="75"/>
        <end position="193"/>
    </location>
</feature>
<dbReference type="EMBL" id="CP017839">
    <property type="protein sequence ID" value="APA98544.1"/>
    <property type="molecule type" value="Genomic_DNA"/>
</dbReference>
<evidence type="ECO:0000313" key="4">
    <source>
        <dbReference type="EMBL" id="APA98544.1"/>
    </source>
</evidence>